<dbReference type="EMBL" id="CM009308">
    <property type="protein sequence ID" value="PNS90005.1"/>
    <property type="molecule type" value="Genomic_DNA"/>
</dbReference>
<organism evidence="3 4">
    <name type="scientific">Populus trichocarpa</name>
    <name type="common">Western balsam poplar</name>
    <name type="synonym">Populus balsamifera subsp. trichocarpa</name>
    <dbReference type="NCBI Taxonomy" id="3694"/>
    <lineage>
        <taxon>Eukaryota</taxon>
        <taxon>Viridiplantae</taxon>
        <taxon>Streptophyta</taxon>
        <taxon>Embryophyta</taxon>
        <taxon>Tracheophyta</taxon>
        <taxon>Spermatophyta</taxon>
        <taxon>Magnoliopsida</taxon>
        <taxon>eudicotyledons</taxon>
        <taxon>Gunneridae</taxon>
        <taxon>Pentapetalae</taxon>
        <taxon>rosids</taxon>
        <taxon>fabids</taxon>
        <taxon>Malpighiales</taxon>
        <taxon>Salicaceae</taxon>
        <taxon>Saliceae</taxon>
        <taxon>Populus</taxon>
    </lineage>
</organism>
<feature type="coiled-coil region" evidence="1">
    <location>
        <begin position="87"/>
        <end position="114"/>
    </location>
</feature>
<evidence type="ECO:0000256" key="1">
    <source>
        <dbReference type="SAM" id="Coils"/>
    </source>
</evidence>
<sequence length="196" mass="22368">METPTLSPKPAKDYSSSVDTSRPFRSVKEAVAIFGKRFLVGEIYSSKPYYNPPGEENISWRFLSPNPSYRSPKEDHHHDQNEVFGALMKLEAELNLLKERESETEIALASLNAELHKNMSKEERMRELMIRTENSPTLAQILSLGEEKGCSRGKEERKAMKKKPIVPLVGDFFFKKKGSSNTHNNPLYASPEVYFN</sequence>
<evidence type="ECO:0000256" key="2">
    <source>
        <dbReference type="SAM" id="MobiDB-lite"/>
    </source>
</evidence>
<gene>
    <name evidence="3" type="ORF">POPTR_019G021000</name>
</gene>
<reference evidence="3 4" key="1">
    <citation type="journal article" date="2006" name="Science">
        <title>The genome of black cottonwood, Populus trichocarpa (Torr. &amp; Gray).</title>
        <authorList>
            <person name="Tuskan G.A."/>
            <person name="Difazio S."/>
            <person name="Jansson S."/>
            <person name="Bohlmann J."/>
            <person name="Grigoriev I."/>
            <person name="Hellsten U."/>
            <person name="Putnam N."/>
            <person name="Ralph S."/>
            <person name="Rombauts S."/>
            <person name="Salamov A."/>
            <person name="Schein J."/>
            <person name="Sterck L."/>
            <person name="Aerts A."/>
            <person name="Bhalerao R.R."/>
            <person name="Bhalerao R.P."/>
            <person name="Blaudez D."/>
            <person name="Boerjan W."/>
            <person name="Brun A."/>
            <person name="Brunner A."/>
            <person name="Busov V."/>
            <person name="Campbell M."/>
            <person name="Carlson J."/>
            <person name="Chalot M."/>
            <person name="Chapman J."/>
            <person name="Chen G.L."/>
            <person name="Cooper D."/>
            <person name="Coutinho P.M."/>
            <person name="Couturier J."/>
            <person name="Covert S."/>
            <person name="Cronk Q."/>
            <person name="Cunningham R."/>
            <person name="Davis J."/>
            <person name="Degroeve S."/>
            <person name="Dejardin A."/>
            <person name="Depamphilis C."/>
            <person name="Detter J."/>
            <person name="Dirks B."/>
            <person name="Dubchak I."/>
            <person name="Duplessis S."/>
            <person name="Ehlting J."/>
            <person name="Ellis B."/>
            <person name="Gendler K."/>
            <person name="Goodstein D."/>
            <person name="Gribskov M."/>
            <person name="Grimwood J."/>
            <person name="Groover A."/>
            <person name="Gunter L."/>
            <person name="Hamberger B."/>
            <person name="Heinze B."/>
            <person name="Helariutta Y."/>
            <person name="Henrissat B."/>
            <person name="Holligan D."/>
            <person name="Holt R."/>
            <person name="Huang W."/>
            <person name="Islam-Faridi N."/>
            <person name="Jones S."/>
            <person name="Jones-Rhoades M."/>
            <person name="Jorgensen R."/>
            <person name="Joshi C."/>
            <person name="Kangasjarvi J."/>
            <person name="Karlsson J."/>
            <person name="Kelleher C."/>
            <person name="Kirkpatrick R."/>
            <person name="Kirst M."/>
            <person name="Kohler A."/>
            <person name="Kalluri U."/>
            <person name="Larimer F."/>
            <person name="Leebens-Mack J."/>
            <person name="Leple J.C."/>
            <person name="Locascio P."/>
            <person name="Lou Y."/>
            <person name="Lucas S."/>
            <person name="Martin F."/>
            <person name="Montanini B."/>
            <person name="Napoli C."/>
            <person name="Nelson D.R."/>
            <person name="Nelson C."/>
            <person name="Nieminen K."/>
            <person name="Nilsson O."/>
            <person name="Pereda V."/>
            <person name="Peter G."/>
            <person name="Philippe R."/>
            <person name="Pilate G."/>
            <person name="Poliakov A."/>
            <person name="Razumovskaya J."/>
            <person name="Richardson P."/>
            <person name="Rinaldi C."/>
            <person name="Ritland K."/>
            <person name="Rouze P."/>
            <person name="Ryaboy D."/>
            <person name="Schmutz J."/>
            <person name="Schrader J."/>
            <person name="Segerman B."/>
            <person name="Shin H."/>
            <person name="Siddiqui A."/>
            <person name="Sterky F."/>
            <person name="Terry A."/>
            <person name="Tsai C.J."/>
            <person name="Uberbacher E."/>
            <person name="Unneberg P."/>
            <person name="Vahala J."/>
            <person name="Wall K."/>
            <person name="Wessler S."/>
            <person name="Yang G."/>
            <person name="Yin T."/>
            <person name="Douglas C."/>
            <person name="Marra M."/>
            <person name="Sandberg G."/>
            <person name="Van de Peer Y."/>
            <person name="Rokhsar D."/>
        </authorList>
    </citation>
    <scope>NUCLEOTIDE SEQUENCE [LARGE SCALE GENOMIC DNA]</scope>
    <source>
        <strain evidence="4">cv. Nisqually</strain>
    </source>
</reference>
<keyword evidence="1" id="KW-0175">Coiled coil</keyword>
<feature type="region of interest" description="Disordered" evidence="2">
    <location>
        <begin position="1"/>
        <end position="22"/>
    </location>
</feature>
<dbReference type="STRING" id="3694.A0A2K1WNB0"/>
<evidence type="ECO:0000313" key="3">
    <source>
        <dbReference type="EMBL" id="PNS90005.1"/>
    </source>
</evidence>
<evidence type="ECO:0008006" key="5">
    <source>
        <dbReference type="Google" id="ProtNLM"/>
    </source>
</evidence>
<keyword evidence="4" id="KW-1185">Reference proteome</keyword>
<dbReference type="Proteomes" id="UP000006729">
    <property type="component" value="Chromosome 19"/>
</dbReference>
<name>A0A2K1WNB0_POPTR</name>
<dbReference type="AlphaFoldDB" id="A0A2K1WNB0"/>
<protein>
    <recommendedName>
        <fullName evidence="5">WEB family protein</fullName>
    </recommendedName>
</protein>
<evidence type="ECO:0000313" key="4">
    <source>
        <dbReference type="Proteomes" id="UP000006729"/>
    </source>
</evidence>
<dbReference type="InParanoid" id="A0A2K1WNB0"/>
<proteinExistence type="predicted"/>
<accession>A0A2K1WNB0</accession>